<dbReference type="GeneID" id="20225953"/>
<feature type="compositionally biased region" description="Low complexity" evidence="2">
    <location>
        <begin position="195"/>
        <end position="204"/>
    </location>
</feature>
<dbReference type="CDD" id="cd00136">
    <property type="entry name" value="PDZ_canonical"/>
    <property type="match status" value="1"/>
</dbReference>
<dbReference type="SUPFAM" id="SSF50729">
    <property type="entry name" value="PH domain-like"/>
    <property type="match status" value="1"/>
</dbReference>
<dbReference type="Proteomes" id="UP000002729">
    <property type="component" value="Unassembled WGS sequence"/>
</dbReference>
<dbReference type="GO" id="GO:0036503">
    <property type="term" value="P:ERAD pathway"/>
    <property type="evidence" value="ECO:0007669"/>
    <property type="project" value="TreeGrafter"/>
</dbReference>
<proteinExistence type="predicted"/>
<organism evidence="5">
    <name type="scientific">Aureococcus anophagefferens</name>
    <name type="common">Harmful bloom alga</name>
    <dbReference type="NCBI Taxonomy" id="44056"/>
    <lineage>
        <taxon>Eukaryota</taxon>
        <taxon>Sar</taxon>
        <taxon>Stramenopiles</taxon>
        <taxon>Ochrophyta</taxon>
        <taxon>Pelagophyceae</taxon>
        <taxon>Pelagomonadales</taxon>
        <taxon>Pelagomonadaceae</taxon>
        <taxon>Aureococcus</taxon>
    </lineage>
</organism>
<feature type="compositionally biased region" description="Low complexity" evidence="2">
    <location>
        <begin position="121"/>
        <end position="137"/>
    </location>
</feature>
<dbReference type="GO" id="GO:0051087">
    <property type="term" value="F:protein-folding chaperone binding"/>
    <property type="evidence" value="ECO:0007669"/>
    <property type="project" value="TreeGrafter"/>
</dbReference>
<dbReference type="SUPFAM" id="SSF50156">
    <property type="entry name" value="PDZ domain-like"/>
    <property type="match status" value="1"/>
</dbReference>
<dbReference type="GO" id="GO:0051787">
    <property type="term" value="F:misfolded protein binding"/>
    <property type="evidence" value="ECO:0007669"/>
    <property type="project" value="TreeGrafter"/>
</dbReference>
<sequence length="587" mass="61564">MATIDLGWFMCCSSNEKDMDMQTNAPGEKEEEEEDDDDDAPAERVEPVPLESDNAEPYAPAREEPEEMTAMERMAARAAARAAAEADAEARAEASRRLQAEEEAAADDARSTRERAEADAAEAARAAERLAAAAAAGDDGGAGGADAAAPPAPASPPPSPPPASAAGALFGATPKPAPPSPAASTPPSSPPTSPGSPKTGFFKKAPPPEPPADPKAEAVVLSGVLSRKKAGYVMSSYRKQRCAVVRNRRDRGVNIGPALVFADAKTGALLGTSPLDGCDVAPRKDNKVGFEVSRGGRKTDALRASTVVDRDAWVKVLGDELDAWAASLRALPPRELKRRRSSIAAAQAREEARAAAEEFEAASAAEREAEGEAARAKEIADAEAERAAEFEESEDPRPKLHRAATVGPGSHPAYRTPETGAFGGPPVQGEYEVVISHPGPMGFKIVLDRSPGGGSAIVVDTVNPGGQADRAGMLRRSRLVAVAGASVKTGRRASTIDVYGILGIDKDADDAAIRRAYKKTSLKAHPDRGGRTSIFQKVKKAHDVLSDEQARRDYDAQADSVDFEKALHLLKNAARPLAISLIRPVGL</sequence>
<dbReference type="SMART" id="SM00233">
    <property type="entry name" value="PH"/>
    <property type="match status" value="1"/>
</dbReference>
<dbReference type="PROSITE" id="PS50076">
    <property type="entry name" value="DNAJ_2"/>
    <property type="match status" value="1"/>
</dbReference>
<dbReference type="InterPro" id="IPR011993">
    <property type="entry name" value="PH-like_dom_sf"/>
</dbReference>
<name>F0YIT1_AURAN</name>
<dbReference type="InterPro" id="IPR036869">
    <property type="entry name" value="J_dom_sf"/>
</dbReference>
<reference evidence="4 5" key="1">
    <citation type="journal article" date="2011" name="Proc. Natl. Acad. Sci. U.S.A.">
        <title>Niche of harmful alga Aureococcus anophagefferens revealed through ecogenomics.</title>
        <authorList>
            <person name="Gobler C.J."/>
            <person name="Berry D.L."/>
            <person name="Dyhrman S.T."/>
            <person name="Wilhelm S.W."/>
            <person name="Salamov A."/>
            <person name="Lobanov A.V."/>
            <person name="Zhang Y."/>
            <person name="Collier J.L."/>
            <person name="Wurch L.L."/>
            <person name="Kustka A.B."/>
            <person name="Dill B.D."/>
            <person name="Shah M."/>
            <person name="VerBerkmoes N.C."/>
            <person name="Kuo A."/>
            <person name="Terry A."/>
            <person name="Pangilinan J."/>
            <person name="Lindquist E.A."/>
            <person name="Lucas S."/>
            <person name="Paulsen I.T."/>
            <person name="Hattenrath-Lehmann T.K."/>
            <person name="Talmage S.C."/>
            <person name="Walker E.A."/>
            <person name="Koch F."/>
            <person name="Burson A.M."/>
            <person name="Marcoval M.A."/>
            <person name="Tang Y.Z."/>
            <person name="Lecleir G.R."/>
            <person name="Coyne K.J."/>
            <person name="Berg G.M."/>
            <person name="Bertrand E.M."/>
            <person name="Saito M.A."/>
            <person name="Gladyshev V.N."/>
            <person name="Grigoriev I.V."/>
        </authorList>
    </citation>
    <scope>NUCLEOTIDE SEQUENCE [LARGE SCALE GENOMIC DNA]</scope>
    <source>
        <strain evidence="5">CCMP 1984</strain>
    </source>
</reference>
<dbReference type="EMBL" id="GL833145">
    <property type="protein sequence ID" value="EGB04944.1"/>
    <property type="molecule type" value="Genomic_DNA"/>
</dbReference>
<feature type="compositionally biased region" description="Pro residues" evidence="2">
    <location>
        <begin position="150"/>
        <end position="163"/>
    </location>
</feature>
<dbReference type="SUPFAM" id="SSF46565">
    <property type="entry name" value="Chaperone J-domain"/>
    <property type="match status" value="1"/>
</dbReference>
<dbReference type="Pfam" id="PF00226">
    <property type="entry name" value="DnaJ"/>
    <property type="match status" value="1"/>
</dbReference>
<dbReference type="InterPro" id="IPR001623">
    <property type="entry name" value="DnaJ_domain"/>
</dbReference>
<dbReference type="InterPro" id="IPR036034">
    <property type="entry name" value="PDZ_sf"/>
</dbReference>
<dbReference type="PANTHER" id="PTHR44360">
    <property type="entry name" value="DNAJ HOMOLOG SUBFAMILY B MEMBER 9"/>
    <property type="match status" value="1"/>
</dbReference>
<feature type="domain" description="J" evidence="3">
    <location>
        <begin position="497"/>
        <end position="558"/>
    </location>
</feature>
<feature type="compositionally biased region" description="Basic and acidic residues" evidence="2">
    <location>
        <begin position="365"/>
        <end position="389"/>
    </location>
</feature>
<protein>
    <recommendedName>
        <fullName evidence="3">J domain-containing protein</fullName>
    </recommendedName>
</protein>
<dbReference type="OrthoDB" id="10250354at2759"/>
<feature type="region of interest" description="Disordered" evidence="2">
    <location>
        <begin position="357"/>
        <end position="412"/>
    </location>
</feature>
<evidence type="ECO:0000313" key="5">
    <source>
        <dbReference type="Proteomes" id="UP000002729"/>
    </source>
</evidence>
<keyword evidence="1" id="KW-0143">Chaperone</keyword>
<dbReference type="GO" id="GO:0005783">
    <property type="term" value="C:endoplasmic reticulum"/>
    <property type="evidence" value="ECO:0007669"/>
    <property type="project" value="TreeGrafter"/>
</dbReference>
<feature type="compositionally biased region" description="Acidic residues" evidence="2">
    <location>
        <begin position="29"/>
        <end position="40"/>
    </location>
</feature>
<dbReference type="InterPro" id="IPR018253">
    <property type="entry name" value="DnaJ_domain_CS"/>
</dbReference>
<dbReference type="PROSITE" id="PS00636">
    <property type="entry name" value="DNAJ_1"/>
    <property type="match status" value="1"/>
</dbReference>
<dbReference type="InParanoid" id="F0YIT1"/>
<dbReference type="SMART" id="SM00271">
    <property type="entry name" value="DnaJ"/>
    <property type="match status" value="1"/>
</dbReference>
<dbReference type="InterPro" id="IPR051948">
    <property type="entry name" value="Hsp70_co-chaperone_J-domain"/>
</dbReference>
<dbReference type="PRINTS" id="PR00625">
    <property type="entry name" value="JDOMAIN"/>
</dbReference>
<gene>
    <name evidence="4" type="ORF">AURANDRAFT_66789</name>
</gene>
<dbReference type="RefSeq" id="XP_009040299.1">
    <property type="nucleotide sequence ID" value="XM_009042051.1"/>
</dbReference>
<dbReference type="AlphaFoldDB" id="F0YIT1"/>
<accession>F0YIT1</accession>
<evidence type="ECO:0000313" key="4">
    <source>
        <dbReference type="EMBL" id="EGB04944.1"/>
    </source>
</evidence>
<evidence type="ECO:0000256" key="1">
    <source>
        <dbReference type="ARBA" id="ARBA00023186"/>
    </source>
</evidence>
<dbReference type="Gene3D" id="1.10.287.110">
    <property type="entry name" value="DnaJ domain"/>
    <property type="match status" value="1"/>
</dbReference>
<dbReference type="PANTHER" id="PTHR44360:SF1">
    <property type="entry name" value="DNAJ HOMOLOG SUBFAMILY B MEMBER 9"/>
    <property type="match status" value="1"/>
</dbReference>
<dbReference type="Gene3D" id="2.30.29.30">
    <property type="entry name" value="Pleckstrin-homology domain (PH domain)/Phosphotyrosine-binding domain (PTB)"/>
    <property type="match status" value="1"/>
</dbReference>
<feature type="compositionally biased region" description="Basic and acidic residues" evidence="2">
    <location>
        <begin position="107"/>
        <end position="118"/>
    </location>
</feature>
<evidence type="ECO:0000256" key="2">
    <source>
        <dbReference type="SAM" id="MobiDB-lite"/>
    </source>
</evidence>
<feature type="region of interest" description="Disordered" evidence="2">
    <location>
        <begin position="13"/>
        <end position="215"/>
    </location>
</feature>
<dbReference type="InterPro" id="IPR001849">
    <property type="entry name" value="PH_domain"/>
</dbReference>
<dbReference type="Gene3D" id="2.30.42.10">
    <property type="match status" value="1"/>
</dbReference>
<feature type="compositionally biased region" description="Low complexity" evidence="2">
    <location>
        <begin position="164"/>
        <end position="174"/>
    </location>
</feature>
<keyword evidence="5" id="KW-1185">Reference proteome</keyword>
<dbReference type="CDD" id="cd06257">
    <property type="entry name" value="DnaJ"/>
    <property type="match status" value="1"/>
</dbReference>
<dbReference type="eggNOG" id="KOG0713">
    <property type="taxonomic scope" value="Eukaryota"/>
</dbReference>
<feature type="compositionally biased region" description="Low complexity" evidence="2">
    <location>
        <begin position="71"/>
        <end position="85"/>
    </location>
</feature>
<evidence type="ECO:0000259" key="3">
    <source>
        <dbReference type="PROSITE" id="PS50076"/>
    </source>
</evidence>
<dbReference type="KEGG" id="aaf:AURANDRAFT_66789"/>
<feature type="compositionally biased region" description="Basic and acidic residues" evidence="2">
    <location>
        <begin position="88"/>
        <end position="100"/>
    </location>
</feature>